<dbReference type="InterPro" id="IPR005950">
    <property type="entry name" value="ModA"/>
</dbReference>
<dbReference type="PANTHER" id="PTHR30632:SF0">
    <property type="entry name" value="SULFATE-BINDING PROTEIN"/>
    <property type="match status" value="1"/>
</dbReference>
<dbReference type="GO" id="GO:0015689">
    <property type="term" value="P:molybdate ion transport"/>
    <property type="evidence" value="ECO:0007669"/>
    <property type="project" value="InterPro"/>
</dbReference>
<dbReference type="Gene3D" id="3.40.190.10">
    <property type="entry name" value="Periplasmic binding protein-like II"/>
    <property type="match status" value="2"/>
</dbReference>
<dbReference type="OrthoDB" id="9785015at2"/>
<dbReference type="GO" id="GO:0046872">
    <property type="term" value="F:metal ion binding"/>
    <property type="evidence" value="ECO:0007669"/>
    <property type="project" value="UniProtKB-KW"/>
</dbReference>
<proteinExistence type="inferred from homology"/>
<keyword evidence="3" id="KW-0732">Signal</keyword>
<evidence type="ECO:0000313" key="5">
    <source>
        <dbReference type="Proteomes" id="UP000249915"/>
    </source>
</evidence>
<dbReference type="NCBIfam" id="TIGR01256">
    <property type="entry name" value="modA"/>
    <property type="match status" value="1"/>
</dbReference>
<keyword evidence="2" id="KW-0479">Metal-binding</keyword>
<dbReference type="InterPro" id="IPR050682">
    <property type="entry name" value="ModA/WtpA"/>
</dbReference>
<dbReference type="EMBL" id="MASW01000001">
    <property type="protein sequence ID" value="PXY30987.1"/>
    <property type="molecule type" value="Genomic_DNA"/>
</dbReference>
<dbReference type="PANTHER" id="PTHR30632">
    <property type="entry name" value="MOLYBDATE-BINDING PERIPLASMIC PROTEIN"/>
    <property type="match status" value="1"/>
</dbReference>
<accession>A0A2V4B6Y7</accession>
<dbReference type="SUPFAM" id="SSF53850">
    <property type="entry name" value="Periplasmic binding protein-like II"/>
    <property type="match status" value="1"/>
</dbReference>
<sequence length="249" mass="26057">MKKVLALALAAVLTASACGTSSGEGERTLRVFAAASLTEVFGALEQRFEDDHPGVDVQLNLAGSSRLAQQINEGAPADVFAAADEASMGIVRQTGALTGDPMIFAYNRMTIAVQPGNPKNINYFTDLQRPDLTVVVCAPQVPCGAATQKLQQNTGVVLNPVSEEQDVKAVLNKVAMGEADAGMVYHSDVVSAAGKVEGIEFARSSGAINRYPIAVLAETGQPDLAGAFRDLVFSETGKAELRKAGFGTR</sequence>
<protein>
    <submittedName>
        <fullName evidence="4">Molybdate ABC transporter substrate-binding protein</fullName>
    </submittedName>
</protein>
<evidence type="ECO:0000256" key="2">
    <source>
        <dbReference type="ARBA" id="ARBA00022723"/>
    </source>
</evidence>
<dbReference type="Proteomes" id="UP000249915">
    <property type="component" value="Unassembled WGS sequence"/>
</dbReference>
<evidence type="ECO:0000256" key="3">
    <source>
        <dbReference type="ARBA" id="ARBA00022729"/>
    </source>
</evidence>
<dbReference type="RefSeq" id="WP_112279012.1">
    <property type="nucleotide sequence ID" value="NZ_MASW01000001.1"/>
</dbReference>
<evidence type="ECO:0000256" key="1">
    <source>
        <dbReference type="ARBA" id="ARBA00009175"/>
    </source>
</evidence>
<reference evidence="4 5" key="1">
    <citation type="submission" date="2016-07" db="EMBL/GenBank/DDBJ databases">
        <title>Draft genome sequence of Prauserella muralis DSM 45305, isolated from a mould-covered wall in an indoor environment.</title>
        <authorList>
            <person name="Ruckert C."/>
            <person name="Albersmeier A."/>
            <person name="Jiang C.-L."/>
            <person name="Jiang Y."/>
            <person name="Kalinowski J."/>
            <person name="Schneider O."/>
            <person name="Winkler A."/>
            <person name="Zotchev S.B."/>
        </authorList>
    </citation>
    <scope>NUCLEOTIDE SEQUENCE [LARGE SCALE GENOMIC DNA]</scope>
    <source>
        <strain evidence="4 5">DSM 45305</strain>
    </source>
</reference>
<dbReference type="CDD" id="cd13538">
    <property type="entry name" value="PBP2_ModA_like_1"/>
    <property type="match status" value="1"/>
</dbReference>
<dbReference type="GO" id="GO:0030973">
    <property type="term" value="F:molybdate ion binding"/>
    <property type="evidence" value="ECO:0007669"/>
    <property type="project" value="TreeGrafter"/>
</dbReference>
<name>A0A2V4B6Y7_9PSEU</name>
<dbReference type="AlphaFoldDB" id="A0A2V4B6Y7"/>
<dbReference type="Pfam" id="PF13531">
    <property type="entry name" value="SBP_bac_11"/>
    <property type="match status" value="1"/>
</dbReference>
<comment type="similarity">
    <text evidence="1">Belongs to the bacterial solute-binding protein ModA family.</text>
</comment>
<comment type="caution">
    <text evidence="4">The sequence shown here is derived from an EMBL/GenBank/DDBJ whole genome shotgun (WGS) entry which is preliminary data.</text>
</comment>
<organism evidence="4 5">
    <name type="scientific">Prauserella muralis</name>
    <dbReference type="NCBI Taxonomy" id="588067"/>
    <lineage>
        <taxon>Bacteria</taxon>
        <taxon>Bacillati</taxon>
        <taxon>Actinomycetota</taxon>
        <taxon>Actinomycetes</taxon>
        <taxon>Pseudonocardiales</taxon>
        <taxon>Pseudonocardiaceae</taxon>
        <taxon>Prauserella</taxon>
    </lineage>
</organism>
<dbReference type="PIRSF" id="PIRSF004846">
    <property type="entry name" value="ModA"/>
    <property type="match status" value="1"/>
</dbReference>
<dbReference type="PROSITE" id="PS51257">
    <property type="entry name" value="PROKAR_LIPOPROTEIN"/>
    <property type="match status" value="1"/>
</dbReference>
<evidence type="ECO:0000313" key="4">
    <source>
        <dbReference type="EMBL" id="PXY30987.1"/>
    </source>
</evidence>
<gene>
    <name evidence="4" type="ORF">BAY60_00720</name>
</gene>
<keyword evidence="5" id="KW-1185">Reference proteome</keyword>